<dbReference type="InterPro" id="IPR000089">
    <property type="entry name" value="Biotin_lipoyl"/>
</dbReference>
<dbReference type="Gene3D" id="2.40.50.100">
    <property type="match status" value="1"/>
</dbReference>
<feature type="compositionally biased region" description="Polar residues" evidence="9">
    <location>
        <begin position="44"/>
        <end position="64"/>
    </location>
</feature>
<comment type="function">
    <text evidence="8">This protein is a component of the acetyl coenzyme A carboxylase complex; first, biotin carboxylase catalyzes the carboxylation of the carrier protein and then the transcarboxylase transfers the carboxyl group to form malonyl-CoA.</text>
</comment>
<dbReference type="PATRIC" id="fig|1423718.3.peg.461"/>
<evidence type="ECO:0000256" key="4">
    <source>
        <dbReference type="ARBA" id="ARBA00022832"/>
    </source>
</evidence>
<name>A0A0R2A8I4_9LACO</name>
<sequence>MSKLDFKEIKELMAEFNESPMRELEIETDGFHIHLSKNENTFKPQVVTTSSLPAPQAETPSPSSKVEEASEQAQAANYIKAPMVGSIYLQPAPDKEAYVSVGTKVHKGDVVCIIEAMKMMTEIKSEVDGIITKVLVTNEELVEFDQPLFEVQEG</sequence>
<proteinExistence type="predicted"/>
<evidence type="ECO:0000256" key="1">
    <source>
        <dbReference type="ARBA" id="ARBA00005194"/>
    </source>
</evidence>
<dbReference type="PROSITE" id="PS00188">
    <property type="entry name" value="BIOTIN"/>
    <property type="match status" value="1"/>
</dbReference>
<dbReference type="InterPro" id="IPR001882">
    <property type="entry name" value="Biotin_BS"/>
</dbReference>
<dbReference type="PANTHER" id="PTHR45266:SF3">
    <property type="entry name" value="OXALOACETATE DECARBOXYLASE ALPHA CHAIN"/>
    <property type="match status" value="1"/>
</dbReference>
<dbReference type="GO" id="GO:0003989">
    <property type="term" value="F:acetyl-CoA carboxylase activity"/>
    <property type="evidence" value="ECO:0007669"/>
    <property type="project" value="InterPro"/>
</dbReference>
<evidence type="ECO:0000313" key="11">
    <source>
        <dbReference type="EMBL" id="KRM63656.1"/>
    </source>
</evidence>
<evidence type="ECO:0000256" key="9">
    <source>
        <dbReference type="SAM" id="MobiDB-lite"/>
    </source>
</evidence>
<dbReference type="EMBL" id="AYYP01000060">
    <property type="protein sequence ID" value="KRM63656.1"/>
    <property type="molecule type" value="Genomic_DNA"/>
</dbReference>
<organism evidence="11 12">
    <name type="scientific">Ligilactobacillus agilis DSM 20509</name>
    <dbReference type="NCBI Taxonomy" id="1423718"/>
    <lineage>
        <taxon>Bacteria</taxon>
        <taxon>Bacillati</taxon>
        <taxon>Bacillota</taxon>
        <taxon>Bacilli</taxon>
        <taxon>Lactobacillales</taxon>
        <taxon>Lactobacillaceae</taxon>
        <taxon>Ligilactobacillus</taxon>
    </lineage>
</organism>
<gene>
    <name evidence="11" type="ORF">FC14_GL000442</name>
</gene>
<keyword evidence="3 8" id="KW-0444">Lipid biosynthesis</keyword>
<dbReference type="InterPro" id="IPR050709">
    <property type="entry name" value="Biotin_Carboxyl_Carrier/Decarb"/>
</dbReference>
<dbReference type="NCBIfam" id="TIGR00531">
    <property type="entry name" value="BCCP"/>
    <property type="match status" value="1"/>
</dbReference>
<evidence type="ECO:0000256" key="7">
    <source>
        <dbReference type="ARBA" id="ARBA00023267"/>
    </source>
</evidence>
<dbReference type="InterPro" id="IPR001249">
    <property type="entry name" value="AcCoA_biotinCC"/>
</dbReference>
<accession>A0A0R2A8I4</accession>
<evidence type="ECO:0000256" key="6">
    <source>
        <dbReference type="ARBA" id="ARBA00023160"/>
    </source>
</evidence>
<evidence type="ECO:0000259" key="10">
    <source>
        <dbReference type="PROSITE" id="PS50968"/>
    </source>
</evidence>
<dbReference type="GO" id="GO:0009317">
    <property type="term" value="C:acetyl-CoA carboxylase complex"/>
    <property type="evidence" value="ECO:0007669"/>
    <property type="project" value="InterPro"/>
</dbReference>
<dbReference type="Pfam" id="PF00364">
    <property type="entry name" value="Biotin_lipoyl"/>
    <property type="match status" value="1"/>
</dbReference>
<dbReference type="PANTHER" id="PTHR45266">
    <property type="entry name" value="OXALOACETATE DECARBOXYLASE ALPHA CHAIN"/>
    <property type="match status" value="1"/>
</dbReference>
<dbReference type="UniPathway" id="UPA00094"/>
<dbReference type="PROSITE" id="PS50968">
    <property type="entry name" value="BIOTINYL_LIPOYL"/>
    <property type="match status" value="1"/>
</dbReference>
<dbReference type="CDD" id="cd06850">
    <property type="entry name" value="biotinyl_domain"/>
    <property type="match status" value="1"/>
</dbReference>
<comment type="caution">
    <text evidence="11">The sequence shown here is derived from an EMBL/GenBank/DDBJ whole genome shotgun (WGS) entry which is preliminary data.</text>
</comment>
<keyword evidence="4 8" id="KW-0276">Fatty acid metabolism</keyword>
<evidence type="ECO:0000256" key="5">
    <source>
        <dbReference type="ARBA" id="ARBA00023098"/>
    </source>
</evidence>
<dbReference type="PRINTS" id="PR01071">
    <property type="entry name" value="ACOABIOTINCC"/>
</dbReference>
<dbReference type="InterPro" id="IPR011053">
    <property type="entry name" value="Single_hybrid_motif"/>
</dbReference>
<reference evidence="11 12" key="1">
    <citation type="journal article" date="2015" name="Genome Announc.">
        <title>Expanding the biotechnology potential of lactobacilli through comparative genomics of 213 strains and associated genera.</title>
        <authorList>
            <person name="Sun Z."/>
            <person name="Harris H.M."/>
            <person name="McCann A."/>
            <person name="Guo C."/>
            <person name="Argimon S."/>
            <person name="Zhang W."/>
            <person name="Yang X."/>
            <person name="Jeffery I.B."/>
            <person name="Cooney J.C."/>
            <person name="Kagawa T.F."/>
            <person name="Liu W."/>
            <person name="Song Y."/>
            <person name="Salvetti E."/>
            <person name="Wrobel A."/>
            <person name="Rasinkangas P."/>
            <person name="Parkhill J."/>
            <person name="Rea M.C."/>
            <person name="O'Sullivan O."/>
            <person name="Ritari J."/>
            <person name="Douillard F.P."/>
            <person name="Paul Ross R."/>
            <person name="Yang R."/>
            <person name="Briner A.E."/>
            <person name="Felis G.E."/>
            <person name="de Vos W.M."/>
            <person name="Barrangou R."/>
            <person name="Klaenhammer T.R."/>
            <person name="Caufield P.W."/>
            <person name="Cui Y."/>
            <person name="Zhang H."/>
            <person name="O'Toole P.W."/>
        </authorList>
    </citation>
    <scope>NUCLEOTIDE SEQUENCE [LARGE SCALE GENOMIC DNA]</scope>
    <source>
        <strain evidence="11 12">DSM 20509</strain>
    </source>
</reference>
<keyword evidence="5 8" id="KW-0443">Lipid metabolism</keyword>
<protein>
    <recommendedName>
        <fullName evidence="2 8">Biotin carboxyl carrier protein of acetyl-CoA carboxylase</fullName>
    </recommendedName>
</protein>
<dbReference type="AlphaFoldDB" id="A0A0R2A8I4"/>
<keyword evidence="6 8" id="KW-0275">Fatty acid biosynthesis</keyword>
<keyword evidence="7 8" id="KW-0092">Biotin</keyword>
<dbReference type="GO" id="GO:0006633">
    <property type="term" value="P:fatty acid biosynthetic process"/>
    <property type="evidence" value="ECO:0007669"/>
    <property type="project" value="UniProtKB-UniPathway"/>
</dbReference>
<dbReference type="SUPFAM" id="SSF51230">
    <property type="entry name" value="Single hybrid motif"/>
    <property type="match status" value="1"/>
</dbReference>
<dbReference type="FunFam" id="2.40.50.100:FF:000003">
    <property type="entry name" value="Acetyl-CoA carboxylase biotin carboxyl carrier protein"/>
    <property type="match status" value="1"/>
</dbReference>
<feature type="region of interest" description="Disordered" evidence="9">
    <location>
        <begin position="44"/>
        <end position="72"/>
    </location>
</feature>
<evidence type="ECO:0000256" key="2">
    <source>
        <dbReference type="ARBA" id="ARBA00017562"/>
    </source>
</evidence>
<dbReference type="Proteomes" id="UP000051008">
    <property type="component" value="Unassembled WGS sequence"/>
</dbReference>
<feature type="domain" description="Lipoyl-binding" evidence="10">
    <location>
        <begin position="76"/>
        <end position="152"/>
    </location>
</feature>
<evidence type="ECO:0000256" key="3">
    <source>
        <dbReference type="ARBA" id="ARBA00022516"/>
    </source>
</evidence>
<keyword evidence="12" id="KW-1185">Reference proteome</keyword>
<evidence type="ECO:0000256" key="8">
    <source>
        <dbReference type="RuleBase" id="RU364072"/>
    </source>
</evidence>
<comment type="pathway">
    <text evidence="1 8">Lipid metabolism; fatty acid biosynthesis.</text>
</comment>
<evidence type="ECO:0000313" key="12">
    <source>
        <dbReference type="Proteomes" id="UP000051008"/>
    </source>
</evidence>